<comment type="caution">
    <text evidence="1">The sequence shown here is derived from an EMBL/GenBank/DDBJ whole genome shotgun (WGS) entry which is preliminary data.</text>
</comment>
<reference evidence="1" key="1">
    <citation type="submission" date="2022-08" db="EMBL/GenBank/DDBJ databases">
        <authorList>
            <person name="Kallberg Y."/>
            <person name="Tangrot J."/>
            <person name="Rosling A."/>
        </authorList>
    </citation>
    <scope>NUCLEOTIDE SEQUENCE</scope>
    <source>
        <strain evidence="1">Wild A</strain>
    </source>
</reference>
<proteinExistence type="predicted"/>
<name>A0A9W4SPJ5_9GLOM</name>
<protein>
    <submittedName>
        <fullName evidence="1">7895_t:CDS:1</fullName>
    </submittedName>
</protein>
<dbReference type="AlphaFoldDB" id="A0A9W4SPJ5"/>
<feature type="non-terminal residue" evidence="1">
    <location>
        <position position="1"/>
    </location>
</feature>
<evidence type="ECO:0000313" key="1">
    <source>
        <dbReference type="EMBL" id="CAI2175892.1"/>
    </source>
</evidence>
<accession>A0A9W4SPJ5</accession>
<organism evidence="1 2">
    <name type="scientific">Funneliformis geosporum</name>
    <dbReference type="NCBI Taxonomy" id="1117311"/>
    <lineage>
        <taxon>Eukaryota</taxon>
        <taxon>Fungi</taxon>
        <taxon>Fungi incertae sedis</taxon>
        <taxon>Mucoromycota</taxon>
        <taxon>Glomeromycotina</taxon>
        <taxon>Glomeromycetes</taxon>
        <taxon>Glomerales</taxon>
        <taxon>Glomeraceae</taxon>
        <taxon>Funneliformis</taxon>
    </lineage>
</organism>
<dbReference type="Proteomes" id="UP001153678">
    <property type="component" value="Unassembled WGS sequence"/>
</dbReference>
<sequence>VTIKNDNNKFVISSFQTCSVDRLKNYITGEIDTARFDLYKNSVYLKNLIDRKDALFNYFDTINDSNLTVVVHLTTAKTPSSK</sequence>
<evidence type="ECO:0000313" key="2">
    <source>
        <dbReference type="Proteomes" id="UP001153678"/>
    </source>
</evidence>
<dbReference type="EMBL" id="CAMKVN010001424">
    <property type="protein sequence ID" value="CAI2175892.1"/>
    <property type="molecule type" value="Genomic_DNA"/>
</dbReference>
<gene>
    <name evidence="1" type="ORF">FWILDA_LOCUS7316</name>
</gene>
<keyword evidence="2" id="KW-1185">Reference proteome</keyword>